<organism evidence="3 4">
    <name type="scientific">Gymnorhina tibicen</name>
    <name type="common">Australian magpie</name>
    <name type="synonym">Cracticus tibicen</name>
    <dbReference type="NCBI Taxonomy" id="9132"/>
    <lineage>
        <taxon>Eukaryota</taxon>
        <taxon>Metazoa</taxon>
        <taxon>Chordata</taxon>
        <taxon>Craniata</taxon>
        <taxon>Vertebrata</taxon>
        <taxon>Euteleostomi</taxon>
        <taxon>Archelosauria</taxon>
        <taxon>Archosauria</taxon>
        <taxon>Dinosauria</taxon>
        <taxon>Saurischia</taxon>
        <taxon>Theropoda</taxon>
        <taxon>Coelurosauria</taxon>
        <taxon>Aves</taxon>
        <taxon>Neognathae</taxon>
        <taxon>Neoaves</taxon>
        <taxon>Telluraves</taxon>
        <taxon>Australaves</taxon>
        <taxon>Passeriformes</taxon>
        <taxon>Artamidae</taxon>
        <taxon>Gymnorhina</taxon>
    </lineage>
</organism>
<dbReference type="Gene3D" id="4.10.60.10">
    <property type="entry name" value="Zinc finger, CCHC-type"/>
    <property type="match status" value="1"/>
</dbReference>
<name>A0A7L1AGV4_GYMTI</name>
<feature type="non-terminal residue" evidence="3">
    <location>
        <position position="79"/>
    </location>
</feature>
<protein>
    <submittedName>
        <fullName evidence="3">POK9 protein</fullName>
    </submittedName>
</protein>
<feature type="domain" description="CCHC-type" evidence="2">
    <location>
        <begin position="56"/>
        <end position="69"/>
    </location>
</feature>
<sequence length="79" mass="8356">ANGDCKKLLKSLPNQNPTLVEMTEACNRIGRVKHKYEAMAVAVAALKGLSGVLGVCFGCGKPGHLKKDCFALKGTKPKT</sequence>
<dbReference type="SMART" id="SM00343">
    <property type="entry name" value="ZnF_C2HC"/>
    <property type="match status" value="1"/>
</dbReference>
<evidence type="ECO:0000256" key="1">
    <source>
        <dbReference type="PROSITE-ProRule" id="PRU00047"/>
    </source>
</evidence>
<dbReference type="Gene3D" id="1.10.1200.30">
    <property type="match status" value="1"/>
</dbReference>
<dbReference type="PROSITE" id="PS50158">
    <property type="entry name" value="ZF_CCHC"/>
    <property type="match status" value="1"/>
</dbReference>
<evidence type="ECO:0000259" key="2">
    <source>
        <dbReference type="PROSITE" id="PS50158"/>
    </source>
</evidence>
<proteinExistence type="predicted"/>
<dbReference type="InterPro" id="IPR036875">
    <property type="entry name" value="Znf_CCHC_sf"/>
</dbReference>
<feature type="non-terminal residue" evidence="3">
    <location>
        <position position="1"/>
    </location>
</feature>
<evidence type="ECO:0000313" key="3">
    <source>
        <dbReference type="EMBL" id="NXM40364.1"/>
    </source>
</evidence>
<keyword evidence="1" id="KW-0862">Zinc</keyword>
<dbReference type="AlphaFoldDB" id="A0A7L1AGV4"/>
<dbReference type="InterPro" id="IPR001878">
    <property type="entry name" value="Znf_CCHC"/>
</dbReference>
<comment type="caution">
    <text evidence="3">The sequence shown here is derived from an EMBL/GenBank/DDBJ whole genome shotgun (WGS) entry which is preliminary data.</text>
</comment>
<evidence type="ECO:0000313" key="4">
    <source>
        <dbReference type="Proteomes" id="UP000579941"/>
    </source>
</evidence>
<dbReference type="SUPFAM" id="SSF57756">
    <property type="entry name" value="Retrovirus zinc finger-like domains"/>
    <property type="match status" value="1"/>
</dbReference>
<reference evidence="3 4" key="1">
    <citation type="submission" date="2019-09" db="EMBL/GenBank/DDBJ databases">
        <title>Bird 10,000 Genomes (B10K) Project - Family phase.</title>
        <authorList>
            <person name="Zhang G."/>
        </authorList>
    </citation>
    <scope>NUCLEOTIDE SEQUENCE [LARGE SCALE GENOMIC DNA]</scope>
    <source>
        <strain evidence="3">B10K-DU-002-05</strain>
        <tissue evidence="3">Muscle</tissue>
    </source>
</reference>
<keyword evidence="1" id="KW-0479">Metal-binding</keyword>
<keyword evidence="1" id="KW-0863">Zinc-finger</keyword>
<dbReference type="GO" id="GO:0003676">
    <property type="term" value="F:nucleic acid binding"/>
    <property type="evidence" value="ECO:0007669"/>
    <property type="project" value="InterPro"/>
</dbReference>
<dbReference type="EMBL" id="VXAZ01001899">
    <property type="protein sequence ID" value="NXM40364.1"/>
    <property type="molecule type" value="Genomic_DNA"/>
</dbReference>
<keyword evidence="4" id="KW-1185">Reference proteome</keyword>
<dbReference type="GO" id="GO:0008270">
    <property type="term" value="F:zinc ion binding"/>
    <property type="evidence" value="ECO:0007669"/>
    <property type="project" value="UniProtKB-KW"/>
</dbReference>
<dbReference type="Proteomes" id="UP000579941">
    <property type="component" value="Unassembled WGS sequence"/>
</dbReference>
<dbReference type="InterPro" id="IPR008916">
    <property type="entry name" value="Retrov_capsid_C"/>
</dbReference>
<accession>A0A7L1AGV4</accession>
<dbReference type="SUPFAM" id="SSF47353">
    <property type="entry name" value="Retrovirus capsid dimerization domain-like"/>
    <property type="match status" value="1"/>
</dbReference>
<gene>
    <name evidence="3" type="primary">Ervk9_1</name>
    <name evidence="3" type="ORF">GYMTIB_R15670</name>
</gene>
<dbReference type="Pfam" id="PF00098">
    <property type="entry name" value="zf-CCHC"/>
    <property type="match status" value="1"/>
</dbReference>